<gene>
    <name evidence="1" type="ORF">DBV15_08778</name>
</gene>
<evidence type="ECO:0000313" key="1">
    <source>
        <dbReference type="EMBL" id="TGZ54161.1"/>
    </source>
</evidence>
<protein>
    <submittedName>
        <fullName evidence="1">Uncharacterized protein</fullName>
    </submittedName>
</protein>
<proteinExistence type="predicted"/>
<accession>A0A4S2KW26</accession>
<organism evidence="1 2">
    <name type="scientific">Temnothorax longispinosus</name>
    <dbReference type="NCBI Taxonomy" id="300112"/>
    <lineage>
        <taxon>Eukaryota</taxon>
        <taxon>Metazoa</taxon>
        <taxon>Ecdysozoa</taxon>
        <taxon>Arthropoda</taxon>
        <taxon>Hexapoda</taxon>
        <taxon>Insecta</taxon>
        <taxon>Pterygota</taxon>
        <taxon>Neoptera</taxon>
        <taxon>Endopterygota</taxon>
        <taxon>Hymenoptera</taxon>
        <taxon>Apocrita</taxon>
        <taxon>Aculeata</taxon>
        <taxon>Formicoidea</taxon>
        <taxon>Formicidae</taxon>
        <taxon>Myrmicinae</taxon>
        <taxon>Temnothorax</taxon>
    </lineage>
</organism>
<comment type="caution">
    <text evidence="1">The sequence shown here is derived from an EMBL/GenBank/DDBJ whole genome shotgun (WGS) entry which is preliminary data.</text>
</comment>
<reference evidence="1 2" key="1">
    <citation type="journal article" date="2019" name="Philos. Trans. R. Soc. Lond., B, Biol. Sci.">
        <title>Ant behaviour and brain gene expression of defending hosts depend on the ecological success of the intruding social parasite.</title>
        <authorList>
            <person name="Kaur R."/>
            <person name="Stoldt M."/>
            <person name="Jongepier E."/>
            <person name="Feldmeyer B."/>
            <person name="Menzel F."/>
            <person name="Bornberg-Bauer E."/>
            <person name="Foitzik S."/>
        </authorList>
    </citation>
    <scope>NUCLEOTIDE SEQUENCE [LARGE SCALE GENOMIC DNA]</scope>
    <source>
        <tissue evidence="1">Whole body</tissue>
    </source>
</reference>
<keyword evidence="2" id="KW-1185">Reference proteome</keyword>
<dbReference type="Proteomes" id="UP000310200">
    <property type="component" value="Unassembled WGS sequence"/>
</dbReference>
<dbReference type="AlphaFoldDB" id="A0A4S2KW26"/>
<sequence length="103" mass="11474">MFSELVKHFPPLRYKIFMYTNILNPKRNLKCKRTCVELRRGQVSGCCGAHILFSSRLSLIFLPTMVSFDQSSLVGGGCAINVAWLIPDPVARSAPPCTPPTVY</sequence>
<evidence type="ECO:0000313" key="2">
    <source>
        <dbReference type="Proteomes" id="UP000310200"/>
    </source>
</evidence>
<dbReference type="EMBL" id="QBLH01000812">
    <property type="protein sequence ID" value="TGZ54161.1"/>
    <property type="molecule type" value="Genomic_DNA"/>
</dbReference>
<name>A0A4S2KW26_9HYME</name>